<gene>
    <name evidence="2" type="ORF">BaRGS_00033716</name>
</gene>
<comment type="caution">
    <text evidence="2">The sequence shown here is derived from an EMBL/GenBank/DDBJ whole genome shotgun (WGS) entry which is preliminary data.</text>
</comment>
<organism evidence="2 3">
    <name type="scientific">Batillaria attramentaria</name>
    <dbReference type="NCBI Taxonomy" id="370345"/>
    <lineage>
        <taxon>Eukaryota</taxon>
        <taxon>Metazoa</taxon>
        <taxon>Spiralia</taxon>
        <taxon>Lophotrochozoa</taxon>
        <taxon>Mollusca</taxon>
        <taxon>Gastropoda</taxon>
        <taxon>Caenogastropoda</taxon>
        <taxon>Sorbeoconcha</taxon>
        <taxon>Cerithioidea</taxon>
        <taxon>Batillariidae</taxon>
        <taxon>Batillaria</taxon>
    </lineage>
</organism>
<feature type="compositionally biased region" description="Pro residues" evidence="1">
    <location>
        <begin position="116"/>
        <end position="129"/>
    </location>
</feature>
<accession>A0ABD0JJY6</accession>
<feature type="region of interest" description="Disordered" evidence="1">
    <location>
        <begin position="116"/>
        <end position="139"/>
    </location>
</feature>
<sequence>MSAGARHLQGNTPKNSLFTRSIEFEEPSPLTRSGSFLNRSETNDFFLFVQSNRVLAVVVKVSRLKMKTKQSRLRFNGFLAAVRYPGPKGVYIYEGGRKYKGKAGSKQDTAPFVWPPVPLQNPPTHPPTTRPKYLDTDYW</sequence>
<dbReference type="Proteomes" id="UP001519460">
    <property type="component" value="Unassembled WGS sequence"/>
</dbReference>
<evidence type="ECO:0000256" key="1">
    <source>
        <dbReference type="SAM" id="MobiDB-lite"/>
    </source>
</evidence>
<protein>
    <submittedName>
        <fullName evidence="2">Uncharacterized protein</fullName>
    </submittedName>
</protein>
<evidence type="ECO:0000313" key="3">
    <source>
        <dbReference type="Proteomes" id="UP001519460"/>
    </source>
</evidence>
<evidence type="ECO:0000313" key="2">
    <source>
        <dbReference type="EMBL" id="KAK7475035.1"/>
    </source>
</evidence>
<name>A0ABD0JJY6_9CAEN</name>
<dbReference type="EMBL" id="JACVVK020000417">
    <property type="protein sequence ID" value="KAK7475035.1"/>
    <property type="molecule type" value="Genomic_DNA"/>
</dbReference>
<reference evidence="2 3" key="1">
    <citation type="journal article" date="2023" name="Sci. Data">
        <title>Genome assembly of the Korean intertidal mud-creeper Batillaria attramentaria.</title>
        <authorList>
            <person name="Patra A.K."/>
            <person name="Ho P.T."/>
            <person name="Jun S."/>
            <person name="Lee S.J."/>
            <person name="Kim Y."/>
            <person name="Won Y.J."/>
        </authorList>
    </citation>
    <scope>NUCLEOTIDE SEQUENCE [LARGE SCALE GENOMIC DNA]</scope>
    <source>
        <strain evidence="2">Wonlab-2016</strain>
    </source>
</reference>
<keyword evidence="3" id="KW-1185">Reference proteome</keyword>
<proteinExistence type="predicted"/>
<dbReference type="AlphaFoldDB" id="A0ABD0JJY6"/>